<dbReference type="Pfam" id="PF17677">
    <property type="entry name" value="Glyco_hydro38C2"/>
    <property type="match status" value="1"/>
</dbReference>
<dbReference type="InterPro" id="IPR037094">
    <property type="entry name" value="Glyco_hydro_38_cen_sf"/>
</dbReference>
<dbReference type="SMART" id="SM00872">
    <property type="entry name" value="Alpha-mann_mid"/>
    <property type="match status" value="1"/>
</dbReference>
<keyword evidence="4" id="KW-0326">Glycosidase</keyword>
<name>A0A255EL33_9ACTN</name>
<dbReference type="CDD" id="cd10789">
    <property type="entry name" value="GH38N_AMII_ER_cytosolic"/>
    <property type="match status" value="1"/>
</dbReference>
<dbReference type="Gene3D" id="1.20.1270.50">
    <property type="entry name" value="Glycoside hydrolase family 38, central domain"/>
    <property type="match status" value="1"/>
</dbReference>
<comment type="caution">
    <text evidence="6">The sequence shown here is derived from an EMBL/GenBank/DDBJ whole genome shotgun (WGS) entry which is preliminary data.</text>
</comment>
<dbReference type="InterPro" id="IPR027291">
    <property type="entry name" value="Glyco_hydro_38_N_sf"/>
</dbReference>
<dbReference type="Pfam" id="PF01074">
    <property type="entry name" value="Glyco_hydro_38N"/>
    <property type="match status" value="1"/>
</dbReference>
<dbReference type="GO" id="GO:0009313">
    <property type="term" value="P:oligosaccharide catabolic process"/>
    <property type="evidence" value="ECO:0007669"/>
    <property type="project" value="TreeGrafter"/>
</dbReference>
<dbReference type="FunFam" id="1.20.1270.50:FF:000004">
    <property type="entry name" value="alpha-mannosidase 2C1 isoform X1"/>
    <property type="match status" value="1"/>
</dbReference>
<dbReference type="InterPro" id="IPR011682">
    <property type="entry name" value="Glyco_hydro_38_C"/>
</dbReference>
<evidence type="ECO:0000313" key="6">
    <source>
        <dbReference type="EMBL" id="OYN90162.1"/>
    </source>
</evidence>
<dbReference type="GO" id="GO:0006013">
    <property type="term" value="P:mannose metabolic process"/>
    <property type="evidence" value="ECO:0007669"/>
    <property type="project" value="InterPro"/>
</dbReference>
<evidence type="ECO:0000256" key="3">
    <source>
        <dbReference type="ARBA" id="ARBA00022801"/>
    </source>
</evidence>
<dbReference type="Pfam" id="PF07748">
    <property type="entry name" value="Glyco_hydro_38C"/>
    <property type="match status" value="1"/>
</dbReference>
<sequence>MHDHRPILNKRVARHLGERIIPAISRVVAPLTIEHWEVTDAPAAPGQGDPVDHQTALAATYTPFQTGTPWGPAWGTTWFRLTGAVPTEAADLPLELEIDLGWDRGAGPGFQAEGLALRPDGSVIKALNPRNAWLPVEADDQGRIEVYIEAAANPIVSRQGPTELGDVLTAGRDPRYVFARADLVEVRAEVRALAADLATLSGLAATLPEDSGHRAGLDITLDRAIDQLDPNDIPGTAAAARADLAEALATPAHPSAHRAYAVGHAHIDSAWLWPLRETRRKVARTVANQLQLIESGDHPEHLFVLPAAQHAAWLAEDQPELFARLKEQVAAGRIIPVGGMWVESDANLPGGEAFVRQLVEGTSWFDEHLGKRCRGVWLPDSFGYAAALPQLAKLAGMDWFLTQKISWNQINDFPHHTFWWEGIDGSRIFTHFPPVDTYNATLAPAELHHAATNFRDKGRAQSSLVPYGYGDGGGGPTREMIEQARRSADLAGSPQIRIADPDDFFAQAMAEYADAPTWVGELYLELHRGTFTSQVEVKRTNRISESLLHSAEAWSAIAAIRAGHPYPYEELQRIWRDVLLFQFHDILPGSSIAWVYREVVARAEQLHRDLRDIIDQAQRALGGGWFNPAPYARAGIPAYGSGTPDAGFDQHVTPQRDGSDLLLDNGTLRVRIDARGLVTSLVDLRAGRELIPAGEAGNLLQLHHDFPNAWDAWDIDEAHRHTVIDLNDADQVEVDGTTIRVRRHHGDSAFVQELRLPTSGDELELDLQIDWQQQDTLCKLAFPLDVHTDHARFEVQFGHLTRPTHTNTSWDHARFEVNAHRFVHLGEPDYQVAIANTGSYGWDVRRCAKPTGGTYSVVRASVVRGPRYPDPRADQGVHRWNWRLAPGRDVAGAAELGHHLNLPLEQAAGAGGAADEGPLVRLDGAVLETIKLARDRSGDLVLRLYEATGNRRSAVLTGDLALDQVREVDLLEHDFDDRSPLVTAAVVTASADRIELDLRPFQVVTLRIPAGAAAARRRS</sequence>
<evidence type="ECO:0000313" key="7">
    <source>
        <dbReference type="Proteomes" id="UP000216300"/>
    </source>
</evidence>
<keyword evidence="7" id="KW-1185">Reference proteome</keyword>
<dbReference type="Gene3D" id="2.70.98.30">
    <property type="entry name" value="Golgi alpha-mannosidase II, domain 4"/>
    <property type="match status" value="1"/>
</dbReference>
<dbReference type="Gene3D" id="3.20.110.10">
    <property type="entry name" value="Glycoside hydrolase 38, N terminal domain"/>
    <property type="match status" value="1"/>
</dbReference>
<dbReference type="EMBL" id="NMVJ01000007">
    <property type="protein sequence ID" value="OYN90162.1"/>
    <property type="molecule type" value="Genomic_DNA"/>
</dbReference>
<dbReference type="GO" id="GO:0030246">
    <property type="term" value="F:carbohydrate binding"/>
    <property type="evidence" value="ECO:0007669"/>
    <property type="project" value="InterPro"/>
</dbReference>
<dbReference type="InterPro" id="IPR011330">
    <property type="entry name" value="Glyco_hydro/deAcase_b/a-brl"/>
</dbReference>
<evidence type="ECO:0000259" key="5">
    <source>
        <dbReference type="SMART" id="SM00872"/>
    </source>
</evidence>
<dbReference type="SUPFAM" id="SSF74650">
    <property type="entry name" value="Galactose mutarotase-like"/>
    <property type="match status" value="1"/>
</dbReference>
<evidence type="ECO:0000256" key="4">
    <source>
        <dbReference type="ARBA" id="ARBA00023295"/>
    </source>
</evidence>
<accession>A0A255EL33</accession>
<dbReference type="GO" id="GO:0046872">
    <property type="term" value="F:metal ion binding"/>
    <property type="evidence" value="ECO:0007669"/>
    <property type="project" value="UniProtKB-KW"/>
</dbReference>
<dbReference type="AlphaFoldDB" id="A0A255EL33"/>
<dbReference type="SUPFAM" id="SSF88713">
    <property type="entry name" value="Glycoside hydrolase/deacetylase"/>
    <property type="match status" value="1"/>
</dbReference>
<dbReference type="Pfam" id="PF22907">
    <property type="entry name" value="Ams1-like_1st"/>
    <property type="match status" value="1"/>
</dbReference>
<evidence type="ECO:0000256" key="1">
    <source>
        <dbReference type="ARBA" id="ARBA00009792"/>
    </source>
</evidence>
<dbReference type="InterPro" id="IPR000602">
    <property type="entry name" value="Glyco_hydro_38_N"/>
</dbReference>
<dbReference type="GO" id="GO:0004559">
    <property type="term" value="F:alpha-mannosidase activity"/>
    <property type="evidence" value="ECO:0007669"/>
    <property type="project" value="InterPro"/>
</dbReference>
<dbReference type="InterPro" id="IPR041147">
    <property type="entry name" value="GH38_C"/>
</dbReference>
<protein>
    <submittedName>
        <fullName evidence="6">Alpha-mannosidase</fullName>
    </submittedName>
</protein>
<dbReference type="Pfam" id="PF09261">
    <property type="entry name" value="Alpha-mann_mid"/>
    <property type="match status" value="1"/>
</dbReference>
<dbReference type="InterPro" id="IPR015341">
    <property type="entry name" value="Glyco_hydro_38_cen"/>
</dbReference>
<proteinExistence type="inferred from homology"/>
<evidence type="ECO:0000256" key="2">
    <source>
        <dbReference type="ARBA" id="ARBA00022723"/>
    </source>
</evidence>
<keyword evidence="2" id="KW-0479">Metal-binding</keyword>
<dbReference type="InterPro" id="IPR028995">
    <property type="entry name" value="Glyco_hydro_57/38_cen_sf"/>
</dbReference>
<dbReference type="Proteomes" id="UP000216300">
    <property type="component" value="Unassembled WGS sequence"/>
</dbReference>
<dbReference type="FunFam" id="3.20.110.10:FF:000002">
    <property type="entry name" value="alpha-mannosidase 2C1 isoform X1"/>
    <property type="match status" value="1"/>
</dbReference>
<dbReference type="PANTHER" id="PTHR46017">
    <property type="entry name" value="ALPHA-MANNOSIDASE 2C1"/>
    <property type="match status" value="1"/>
</dbReference>
<dbReference type="OrthoDB" id="9772207at2"/>
<dbReference type="InterPro" id="IPR011013">
    <property type="entry name" value="Gal_mutarotase_sf_dom"/>
</dbReference>
<reference evidence="6 7" key="1">
    <citation type="submission" date="2017-07" db="EMBL/GenBank/DDBJ databases">
        <title>Draft whole genome sequences of clinical Proprionibacteriaceae strains.</title>
        <authorList>
            <person name="Bernier A.-M."/>
            <person name="Bernard K."/>
            <person name="Domingo M.-C."/>
        </authorList>
    </citation>
    <scope>NUCLEOTIDE SEQUENCE [LARGE SCALE GENOMIC DNA]</scope>
    <source>
        <strain evidence="6 7">NML 150081</strain>
    </source>
</reference>
<dbReference type="InterPro" id="IPR054723">
    <property type="entry name" value="Ams1-like_N"/>
</dbReference>
<dbReference type="RefSeq" id="WP_094454211.1">
    <property type="nucleotide sequence ID" value="NZ_NMVJ01000007.1"/>
</dbReference>
<dbReference type="PANTHER" id="PTHR46017:SF1">
    <property type="entry name" value="ALPHA-MANNOSIDASE 2C1"/>
    <property type="match status" value="1"/>
</dbReference>
<comment type="similarity">
    <text evidence="1">Belongs to the glycosyl hydrolase 38 family.</text>
</comment>
<keyword evidence="3" id="KW-0378">Hydrolase</keyword>
<feature type="domain" description="Glycoside hydrolase family 38 central" evidence="5">
    <location>
        <begin position="525"/>
        <end position="603"/>
    </location>
</feature>
<gene>
    <name evidence="6" type="ORF">CGZ91_08265</name>
</gene>
<dbReference type="SUPFAM" id="SSF88688">
    <property type="entry name" value="Families 57/38 glycoside transferase middle domain"/>
    <property type="match status" value="1"/>
</dbReference>
<organism evidence="6 7">
    <name type="scientific">Parenemella sanctibonifatiensis</name>
    <dbReference type="NCBI Taxonomy" id="2016505"/>
    <lineage>
        <taxon>Bacteria</taxon>
        <taxon>Bacillati</taxon>
        <taxon>Actinomycetota</taxon>
        <taxon>Actinomycetes</taxon>
        <taxon>Propionibacteriales</taxon>
        <taxon>Propionibacteriaceae</taxon>
        <taxon>Parenemella</taxon>
    </lineage>
</organism>